<reference evidence="2" key="2">
    <citation type="submission" date="2025-09" db="UniProtKB">
        <authorList>
            <consortium name="Ensembl"/>
        </authorList>
    </citation>
    <scope>IDENTIFICATION</scope>
</reference>
<dbReference type="InterPro" id="IPR013783">
    <property type="entry name" value="Ig-like_fold"/>
</dbReference>
<dbReference type="SUPFAM" id="SSF48726">
    <property type="entry name" value="Immunoglobulin"/>
    <property type="match status" value="1"/>
</dbReference>
<evidence type="ECO:0000259" key="1">
    <source>
        <dbReference type="SMART" id="SM00409"/>
    </source>
</evidence>
<proteinExistence type="predicted"/>
<dbReference type="SMART" id="SM00409">
    <property type="entry name" value="IG"/>
    <property type="match status" value="1"/>
</dbReference>
<name>A0A671PGT3_9TELE</name>
<dbReference type="InterPro" id="IPR003599">
    <property type="entry name" value="Ig_sub"/>
</dbReference>
<keyword evidence="3" id="KW-1185">Reference proteome</keyword>
<dbReference type="Pfam" id="PF07686">
    <property type="entry name" value="V-set"/>
    <property type="match status" value="1"/>
</dbReference>
<dbReference type="PANTHER" id="PTHR21063:SF4">
    <property type="entry name" value="CD48 ANTIGEN-RELATED"/>
    <property type="match status" value="1"/>
</dbReference>
<organism evidence="2 3">
    <name type="scientific">Sinocyclocheilus anshuiensis</name>
    <dbReference type="NCBI Taxonomy" id="1608454"/>
    <lineage>
        <taxon>Eukaryota</taxon>
        <taxon>Metazoa</taxon>
        <taxon>Chordata</taxon>
        <taxon>Craniata</taxon>
        <taxon>Vertebrata</taxon>
        <taxon>Euteleostomi</taxon>
        <taxon>Actinopterygii</taxon>
        <taxon>Neopterygii</taxon>
        <taxon>Teleostei</taxon>
        <taxon>Ostariophysi</taxon>
        <taxon>Cypriniformes</taxon>
        <taxon>Cyprinidae</taxon>
        <taxon>Cyprininae</taxon>
        <taxon>Sinocyclocheilus</taxon>
    </lineage>
</organism>
<evidence type="ECO:0000313" key="3">
    <source>
        <dbReference type="Proteomes" id="UP000472260"/>
    </source>
</evidence>
<reference evidence="2" key="1">
    <citation type="submission" date="2025-08" db="UniProtKB">
        <authorList>
            <consortium name="Ensembl"/>
        </authorList>
    </citation>
    <scope>IDENTIFICATION</scope>
</reference>
<dbReference type="AlphaFoldDB" id="A0A671PGT3"/>
<evidence type="ECO:0000313" key="2">
    <source>
        <dbReference type="Ensembl" id="ENSSANP00000055319.1"/>
    </source>
</evidence>
<dbReference type="PANTHER" id="PTHR21063">
    <property type="entry name" value="LFA-3"/>
    <property type="match status" value="1"/>
</dbReference>
<dbReference type="InterPro" id="IPR013106">
    <property type="entry name" value="Ig_V-set"/>
</dbReference>
<dbReference type="Gene3D" id="2.60.40.10">
    <property type="entry name" value="Immunoglobulins"/>
    <property type="match status" value="1"/>
</dbReference>
<dbReference type="Proteomes" id="UP000472260">
    <property type="component" value="Unassembled WGS sequence"/>
</dbReference>
<accession>A0A671PGT3</accession>
<dbReference type="InterPro" id="IPR036179">
    <property type="entry name" value="Ig-like_dom_sf"/>
</dbReference>
<sequence length="173" mass="19361">MVSLNNTVKIHNVIQNKQFTLLQMPAKGTKGLIIAVVTLIGRSNPLKSVSVMKGGSVTLNANLTQIQEINKIVWRFGVKGPIIADSSENVTLSNNTEIFRYRLQLNNQNGSLTIKNMRTKHSGLYEVQINHNTGTSYNKFNVTVFGEDTFFSKLFSNVVMLILYNSSRKIQIV</sequence>
<protein>
    <recommendedName>
        <fullName evidence="1">Immunoglobulin domain-containing protein</fullName>
    </recommendedName>
</protein>
<feature type="domain" description="Immunoglobulin" evidence="1">
    <location>
        <begin position="46"/>
        <end position="145"/>
    </location>
</feature>
<dbReference type="Ensembl" id="ENSSANT00000058869.1">
    <property type="protein sequence ID" value="ENSSANP00000055319.1"/>
    <property type="gene ID" value="ENSSANG00000027713.1"/>
</dbReference>